<comment type="function">
    <text evidence="13">Involved in the transmission of sensory signals from the chemoreceptors to the flagellar motors. CheA is autophosphorylated; it can transfer its phosphate group to either CheB or CheY.</text>
</comment>
<dbReference type="SMART" id="SM00387">
    <property type="entry name" value="HATPase_c"/>
    <property type="match status" value="1"/>
</dbReference>
<dbReference type="Gene3D" id="3.30.565.10">
    <property type="entry name" value="Histidine kinase-like ATPase, C-terminal domain"/>
    <property type="match status" value="1"/>
</dbReference>
<dbReference type="PROSITE" id="PS50109">
    <property type="entry name" value="HIS_KIN"/>
    <property type="match status" value="1"/>
</dbReference>
<evidence type="ECO:0000256" key="12">
    <source>
        <dbReference type="ARBA" id="ARBA00023012"/>
    </source>
</evidence>
<keyword evidence="12" id="KW-0902">Two-component regulatory system</keyword>
<dbReference type="InterPro" id="IPR036061">
    <property type="entry name" value="CheW-like_dom_sf"/>
</dbReference>
<evidence type="ECO:0000256" key="7">
    <source>
        <dbReference type="ARBA" id="ARBA00022553"/>
    </source>
</evidence>
<dbReference type="SUPFAM" id="SSF50341">
    <property type="entry name" value="CheW-like"/>
    <property type="match status" value="1"/>
</dbReference>
<dbReference type="GO" id="GO:0005524">
    <property type="term" value="F:ATP binding"/>
    <property type="evidence" value="ECO:0007669"/>
    <property type="project" value="UniProtKB-KW"/>
</dbReference>
<evidence type="ECO:0000259" key="17">
    <source>
        <dbReference type="PROSITE" id="PS50894"/>
    </source>
</evidence>
<dbReference type="CDD" id="cd16916">
    <property type="entry name" value="HATPase_CheA-like"/>
    <property type="match status" value="1"/>
</dbReference>
<dbReference type="AlphaFoldDB" id="A0A1W2DK55"/>
<dbReference type="InterPro" id="IPR004105">
    <property type="entry name" value="CheA-like_dim"/>
</dbReference>
<evidence type="ECO:0000259" key="15">
    <source>
        <dbReference type="PROSITE" id="PS50109"/>
    </source>
</evidence>
<gene>
    <name evidence="18" type="ORF">SAMN04488500_11679</name>
</gene>
<dbReference type="SUPFAM" id="SSF47384">
    <property type="entry name" value="Homodimeric domain of signal transducing histidine kinase"/>
    <property type="match status" value="1"/>
</dbReference>
<dbReference type="InterPro" id="IPR005467">
    <property type="entry name" value="His_kinase_dom"/>
</dbReference>
<dbReference type="InterPro" id="IPR008207">
    <property type="entry name" value="Sig_transdc_His_kin_Hpt_dom"/>
</dbReference>
<evidence type="ECO:0000259" key="16">
    <source>
        <dbReference type="PROSITE" id="PS50851"/>
    </source>
</evidence>
<feature type="domain" description="HPt" evidence="17">
    <location>
        <begin position="3"/>
        <end position="110"/>
    </location>
</feature>
<dbReference type="OrthoDB" id="9803176at2"/>
<dbReference type="RefSeq" id="WP_084577128.1">
    <property type="nucleotide sequence ID" value="NZ_CP155572.1"/>
</dbReference>
<evidence type="ECO:0000256" key="4">
    <source>
        <dbReference type="ARBA" id="ARBA00021495"/>
    </source>
</evidence>
<evidence type="ECO:0000256" key="2">
    <source>
        <dbReference type="ARBA" id="ARBA00004496"/>
    </source>
</evidence>
<sequence>MTDGYTYEPMLEMYIFETSQLIEQLEQAILASETSGCFDSTAIGAIFRIMHTIKGSSAMMLVDQVCNIAHAVEDVFFFIRENKITNLDCIVLTDILLECLDFIKAEMEKLKAGQAADGHAEELNCKIKEFLANLERENPSVKSMEKPAKKQQQYFIMPSRASTTEKQYYQGIIRFDEGCEMENIRAFTLVNSLHDIVYDIAYSPQDIFDNDDTAEVIRQNGFKVSFASEKTYEQVREVLLDNTMFLKELELTKLDNGIGKEFIDLGAADSGPKIPNIPAKSEDKVEELQAQTNHQNIINVNVAKLDRLMDLVGELVISESMVTQNPDLNGLDIDNFKKAARQLRKITSELQDTVMSIRMVPLSTTFHKMHRIVRDMRKKLAKDVELEIIGETTEVDKNVIENISDPVMHLLRNAIDHGIEQADERVAAGKPAQGTVTLEAVSVGSEVLIIIRDDGRGLNKEKILKRAKEKNLLVRPESELTDKEIYSFIFYPGFSTKDSVTEFSGRGVGMDVVTKNINSIGGTVLIDSELGKGTSITLKIPLTLAIVDGMTIGVGQARYTIPITSIRESLRPHEKDIICDPEGNEMMMVRGHCYPIVRLHEMYKVKADVINIADGIIVIVETEQKTLCIFADRLIGEHQVVVKALPLYIKRIRPIPGIVGCTLLGDGSISLILDAGGIAV</sequence>
<dbReference type="EC" id="2.7.13.3" evidence="3"/>
<feature type="domain" description="CheW-like" evidence="16">
    <location>
        <begin position="546"/>
        <end position="680"/>
    </location>
</feature>
<dbReference type="FunFam" id="3.30.565.10:FF:000016">
    <property type="entry name" value="Chemotaxis protein CheA, putative"/>
    <property type="match status" value="1"/>
</dbReference>
<dbReference type="InterPro" id="IPR003594">
    <property type="entry name" value="HATPase_dom"/>
</dbReference>
<keyword evidence="6" id="KW-0145">Chemotaxis</keyword>
<dbReference type="SUPFAM" id="SSF55052">
    <property type="entry name" value="CheY-binding domain of CheA"/>
    <property type="match status" value="1"/>
</dbReference>
<dbReference type="SUPFAM" id="SSF47226">
    <property type="entry name" value="Histidine-containing phosphotransfer domain, HPT domain"/>
    <property type="match status" value="1"/>
</dbReference>
<evidence type="ECO:0000256" key="8">
    <source>
        <dbReference type="ARBA" id="ARBA00022679"/>
    </source>
</evidence>
<dbReference type="InterPro" id="IPR002545">
    <property type="entry name" value="CheW-lke_dom"/>
</dbReference>
<evidence type="ECO:0000256" key="14">
    <source>
        <dbReference type="PROSITE-ProRule" id="PRU00110"/>
    </source>
</evidence>
<dbReference type="STRING" id="112901.SAMN04488500_11679"/>
<dbReference type="Pfam" id="PF02895">
    <property type="entry name" value="H-kinase_dim"/>
    <property type="match status" value="1"/>
</dbReference>
<feature type="modified residue" description="Phosphohistidine" evidence="14">
    <location>
        <position position="51"/>
    </location>
</feature>
<keyword evidence="5" id="KW-0963">Cytoplasm</keyword>
<dbReference type="InterPro" id="IPR004358">
    <property type="entry name" value="Sig_transdc_His_kin-like_C"/>
</dbReference>
<dbReference type="GO" id="GO:0006935">
    <property type="term" value="P:chemotaxis"/>
    <property type="evidence" value="ECO:0007669"/>
    <property type="project" value="UniProtKB-KW"/>
</dbReference>
<keyword evidence="10 18" id="KW-0418">Kinase</keyword>
<feature type="domain" description="Histidine kinase" evidence="15">
    <location>
        <begin position="340"/>
        <end position="544"/>
    </location>
</feature>
<organism evidence="18 19">
    <name type="scientific">Sporomusa malonica</name>
    <dbReference type="NCBI Taxonomy" id="112901"/>
    <lineage>
        <taxon>Bacteria</taxon>
        <taxon>Bacillati</taxon>
        <taxon>Bacillota</taxon>
        <taxon>Negativicutes</taxon>
        <taxon>Selenomonadales</taxon>
        <taxon>Sporomusaceae</taxon>
        <taxon>Sporomusa</taxon>
    </lineage>
</organism>
<dbReference type="CDD" id="cd00731">
    <property type="entry name" value="CheA_reg"/>
    <property type="match status" value="1"/>
</dbReference>
<reference evidence="18 19" key="1">
    <citation type="submission" date="2017-04" db="EMBL/GenBank/DDBJ databases">
        <authorList>
            <person name="Afonso C.L."/>
            <person name="Miller P.J."/>
            <person name="Scott M.A."/>
            <person name="Spackman E."/>
            <person name="Goraichik I."/>
            <person name="Dimitrov K.M."/>
            <person name="Suarez D.L."/>
            <person name="Swayne D.E."/>
        </authorList>
    </citation>
    <scope>NUCLEOTIDE SEQUENCE [LARGE SCALE GENOMIC DNA]</scope>
    <source>
        <strain evidence="18 19">DSM 5090</strain>
    </source>
</reference>
<dbReference type="Proteomes" id="UP000192738">
    <property type="component" value="Unassembled WGS sequence"/>
</dbReference>
<evidence type="ECO:0000256" key="9">
    <source>
        <dbReference type="ARBA" id="ARBA00022741"/>
    </source>
</evidence>
<protein>
    <recommendedName>
        <fullName evidence="4">Chemotaxis protein CheA</fullName>
        <ecNumber evidence="3">2.7.13.3</ecNumber>
    </recommendedName>
</protein>
<dbReference type="InterPro" id="IPR036890">
    <property type="entry name" value="HATPase_C_sf"/>
</dbReference>
<accession>A0A1W2DK55</accession>
<keyword evidence="8" id="KW-0808">Transferase</keyword>
<dbReference type="InterPro" id="IPR035891">
    <property type="entry name" value="CheY-binding_CheA"/>
</dbReference>
<dbReference type="PROSITE" id="PS50894">
    <property type="entry name" value="HPT"/>
    <property type="match status" value="1"/>
</dbReference>
<dbReference type="Pfam" id="PF02518">
    <property type="entry name" value="HATPase_c"/>
    <property type="match status" value="1"/>
</dbReference>
<keyword evidence="19" id="KW-1185">Reference proteome</keyword>
<evidence type="ECO:0000256" key="6">
    <source>
        <dbReference type="ARBA" id="ARBA00022500"/>
    </source>
</evidence>
<dbReference type="Gene3D" id="2.30.30.40">
    <property type="entry name" value="SH3 Domains"/>
    <property type="match status" value="1"/>
</dbReference>
<evidence type="ECO:0000313" key="19">
    <source>
        <dbReference type="Proteomes" id="UP000192738"/>
    </source>
</evidence>
<dbReference type="GO" id="GO:0000155">
    <property type="term" value="F:phosphorelay sensor kinase activity"/>
    <property type="evidence" value="ECO:0007669"/>
    <property type="project" value="InterPro"/>
</dbReference>
<dbReference type="PANTHER" id="PTHR43395">
    <property type="entry name" value="SENSOR HISTIDINE KINASE CHEA"/>
    <property type="match status" value="1"/>
</dbReference>
<dbReference type="Pfam" id="PF07194">
    <property type="entry name" value="P2"/>
    <property type="match status" value="1"/>
</dbReference>
<dbReference type="InterPro" id="IPR010808">
    <property type="entry name" value="CheA_P2-bd"/>
</dbReference>
<keyword evidence="11" id="KW-0067">ATP-binding</keyword>
<name>A0A1W2DK55_9FIRM</name>
<evidence type="ECO:0000313" key="18">
    <source>
        <dbReference type="EMBL" id="SMC97871.1"/>
    </source>
</evidence>
<dbReference type="InterPro" id="IPR036641">
    <property type="entry name" value="HPT_dom_sf"/>
</dbReference>
<dbReference type="PROSITE" id="PS50851">
    <property type="entry name" value="CHEW"/>
    <property type="match status" value="1"/>
</dbReference>
<evidence type="ECO:0000256" key="1">
    <source>
        <dbReference type="ARBA" id="ARBA00000085"/>
    </source>
</evidence>
<keyword evidence="9" id="KW-0547">Nucleotide-binding</keyword>
<dbReference type="Gene3D" id="1.20.120.160">
    <property type="entry name" value="HPT domain"/>
    <property type="match status" value="1"/>
</dbReference>
<evidence type="ECO:0000256" key="5">
    <source>
        <dbReference type="ARBA" id="ARBA00022490"/>
    </source>
</evidence>
<dbReference type="Pfam" id="PF01584">
    <property type="entry name" value="CheW"/>
    <property type="match status" value="1"/>
</dbReference>
<dbReference type="SMART" id="SM00260">
    <property type="entry name" value="CheW"/>
    <property type="match status" value="1"/>
</dbReference>
<evidence type="ECO:0000256" key="11">
    <source>
        <dbReference type="ARBA" id="ARBA00022840"/>
    </source>
</evidence>
<dbReference type="InterPro" id="IPR037006">
    <property type="entry name" value="CheA-like_homodim_sf"/>
</dbReference>
<keyword evidence="7 14" id="KW-0597">Phosphoprotein</keyword>
<dbReference type="InterPro" id="IPR036097">
    <property type="entry name" value="HisK_dim/P_sf"/>
</dbReference>
<dbReference type="Gene3D" id="1.10.287.560">
    <property type="entry name" value="Histidine kinase CheA-like, homodimeric domain"/>
    <property type="match status" value="1"/>
</dbReference>
<dbReference type="SMART" id="SM00073">
    <property type="entry name" value="HPT"/>
    <property type="match status" value="1"/>
</dbReference>
<dbReference type="PRINTS" id="PR00344">
    <property type="entry name" value="BCTRLSENSOR"/>
</dbReference>
<evidence type="ECO:0000256" key="13">
    <source>
        <dbReference type="ARBA" id="ARBA00035100"/>
    </source>
</evidence>
<comment type="catalytic activity">
    <reaction evidence="1">
        <text>ATP + protein L-histidine = ADP + protein N-phospho-L-histidine.</text>
        <dbReference type="EC" id="2.7.13.3"/>
    </reaction>
</comment>
<dbReference type="SMART" id="SM01231">
    <property type="entry name" value="H-kinase_dim"/>
    <property type="match status" value="1"/>
</dbReference>
<evidence type="ECO:0000256" key="10">
    <source>
        <dbReference type="ARBA" id="ARBA00022777"/>
    </source>
</evidence>
<dbReference type="PANTHER" id="PTHR43395:SF10">
    <property type="entry name" value="CHEMOTAXIS PROTEIN CHEA"/>
    <property type="match status" value="1"/>
</dbReference>
<dbReference type="Pfam" id="PF01627">
    <property type="entry name" value="Hpt"/>
    <property type="match status" value="1"/>
</dbReference>
<dbReference type="SUPFAM" id="SSF55874">
    <property type="entry name" value="ATPase domain of HSP90 chaperone/DNA topoisomerase II/histidine kinase"/>
    <property type="match status" value="1"/>
</dbReference>
<proteinExistence type="predicted"/>
<dbReference type="InterPro" id="IPR051315">
    <property type="entry name" value="Bact_Chemotaxis_CheA"/>
</dbReference>
<dbReference type="EMBL" id="FWXI01000016">
    <property type="protein sequence ID" value="SMC97871.1"/>
    <property type="molecule type" value="Genomic_DNA"/>
</dbReference>
<dbReference type="GO" id="GO:0005737">
    <property type="term" value="C:cytoplasm"/>
    <property type="evidence" value="ECO:0007669"/>
    <property type="project" value="UniProtKB-SubCell"/>
</dbReference>
<dbReference type="CDD" id="cd00088">
    <property type="entry name" value="HPT"/>
    <property type="match status" value="1"/>
</dbReference>
<evidence type="ECO:0000256" key="3">
    <source>
        <dbReference type="ARBA" id="ARBA00012438"/>
    </source>
</evidence>
<comment type="subcellular location">
    <subcellularLocation>
        <location evidence="2">Cytoplasm</location>
    </subcellularLocation>
</comment>